<dbReference type="PANTHER" id="PTHR38813">
    <property type="match status" value="1"/>
</dbReference>
<gene>
    <name evidence="2" type="ORF">SAMN05192533_10580</name>
</gene>
<dbReference type="Proteomes" id="UP000198553">
    <property type="component" value="Unassembled WGS sequence"/>
</dbReference>
<organism evidence="2 3">
    <name type="scientific">Mesobacillus persicus</name>
    <dbReference type="NCBI Taxonomy" id="930146"/>
    <lineage>
        <taxon>Bacteria</taxon>
        <taxon>Bacillati</taxon>
        <taxon>Bacillota</taxon>
        <taxon>Bacilli</taxon>
        <taxon>Bacillales</taxon>
        <taxon>Bacillaceae</taxon>
        <taxon>Mesobacillus</taxon>
    </lineage>
</organism>
<proteinExistence type="predicted"/>
<evidence type="ECO:0000313" key="3">
    <source>
        <dbReference type="Proteomes" id="UP000198553"/>
    </source>
</evidence>
<name>A0A1H8AMH3_9BACI</name>
<evidence type="ECO:0000256" key="1">
    <source>
        <dbReference type="ARBA" id="ARBA00022649"/>
    </source>
</evidence>
<dbReference type="SUPFAM" id="SSF143011">
    <property type="entry name" value="RelE-like"/>
    <property type="match status" value="1"/>
</dbReference>
<accession>A0A1H8AMH3</accession>
<dbReference type="OrthoDB" id="9805098at2"/>
<evidence type="ECO:0000313" key="2">
    <source>
        <dbReference type="EMBL" id="SEM71972.1"/>
    </source>
</evidence>
<dbReference type="InterPro" id="IPR007712">
    <property type="entry name" value="RelE/ParE_toxin"/>
</dbReference>
<dbReference type="PANTHER" id="PTHR38813:SF1">
    <property type="entry name" value="TOXIN RELE1-RELATED"/>
    <property type="match status" value="1"/>
</dbReference>
<dbReference type="Gene3D" id="3.30.2310.20">
    <property type="entry name" value="RelE-like"/>
    <property type="match status" value="1"/>
</dbReference>
<dbReference type="AlphaFoldDB" id="A0A1H8AMH3"/>
<dbReference type="InterPro" id="IPR035093">
    <property type="entry name" value="RelE/ParE_toxin_dom_sf"/>
</dbReference>
<dbReference type="STRING" id="930146.SAMN05192533_10580"/>
<dbReference type="RefSeq" id="WP_090743761.1">
    <property type="nucleotide sequence ID" value="NZ_FOBW01000005.1"/>
</dbReference>
<sequence>MSKYSLELSKSSKKFLDKSDKVTRERIINVLHALTENPYSYPGIIKLIGYHDIYRIRIGKYRIIYTVLSEKLVILFKISTVAEVYTNKYNILLLSP</sequence>
<dbReference type="Pfam" id="PF05016">
    <property type="entry name" value="ParE_toxin"/>
    <property type="match status" value="1"/>
</dbReference>
<dbReference type="InterPro" id="IPR052747">
    <property type="entry name" value="TA_system_RelE_toxin"/>
</dbReference>
<protein>
    <submittedName>
        <fullName evidence="2">mRNA interferase RelE/StbE</fullName>
    </submittedName>
</protein>
<reference evidence="3" key="1">
    <citation type="submission" date="2016-10" db="EMBL/GenBank/DDBJ databases">
        <authorList>
            <person name="Varghese N."/>
            <person name="Submissions S."/>
        </authorList>
    </citation>
    <scope>NUCLEOTIDE SEQUENCE [LARGE SCALE GENOMIC DNA]</scope>
    <source>
        <strain evidence="3">B48,IBRC-M 10115,DSM 25386,CECT 8001</strain>
    </source>
</reference>
<keyword evidence="3" id="KW-1185">Reference proteome</keyword>
<dbReference type="EMBL" id="FOBW01000005">
    <property type="protein sequence ID" value="SEM71972.1"/>
    <property type="molecule type" value="Genomic_DNA"/>
</dbReference>
<keyword evidence="1" id="KW-1277">Toxin-antitoxin system</keyword>